<keyword evidence="3" id="KW-1185">Reference proteome</keyword>
<evidence type="ECO:0000313" key="3">
    <source>
        <dbReference type="Proteomes" id="UP000664317"/>
    </source>
</evidence>
<sequence>MKKASVVIVLLFLGLVFQGYSQTAPKDFFAGAWEISVFDTPNGDAKLKTTLTRTNGKLTGVLSDANNPSAPKMTIEQVIENPDSISILFFAEGTDVNIDLKKKDVNNLEGTLMGMFTAKAKRLGKP</sequence>
<dbReference type="EMBL" id="JAFKCT010000008">
    <property type="protein sequence ID" value="MBN7812773.1"/>
    <property type="molecule type" value="Genomic_DNA"/>
</dbReference>
<keyword evidence="1" id="KW-0732">Signal</keyword>
<organism evidence="2 3">
    <name type="scientific">Algoriphagus oliviformis</name>
    <dbReference type="NCBI Taxonomy" id="2811231"/>
    <lineage>
        <taxon>Bacteria</taxon>
        <taxon>Pseudomonadati</taxon>
        <taxon>Bacteroidota</taxon>
        <taxon>Cytophagia</taxon>
        <taxon>Cytophagales</taxon>
        <taxon>Cyclobacteriaceae</taxon>
        <taxon>Algoriphagus</taxon>
    </lineage>
</organism>
<protein>
    <recommendedName>
        <fullName evidence="4">DUF4488 domain-containing protein</fullName>
    </recommendedName>
</protein>
<accession>A0ABS3C6P4</accession>
<evidence type="ECO:0000256" key="1">
    <source>
        <dbReference type="SAM" id="SignalP"/>
    </source>
</evidence>
<dbReference type="Proteomes" id="UP000664317">
    <property type="component" value="Unassembled WGS sequence"/>
</dbReference>
<dbReference type="RefSeq" id="WP_206579541.1">
    <property type="nucleotide sequence ID" value="NZ_JAFKCT010000008.1"/>
</dbReference>
<comment type="caution">
    <text evidence="2">The sequence shown here is derived from an EMBL/GenBank/DDBJ whole genome shotgun (WGS) entry which is preliminary data.</text>
</comment>
<feature type="signal peptide" evidence="1">
    <location>
        <begin position="1"/>
        <end position="23"/>
    </location>
</feature>
<proteinExistence type="predicted"/>
<reference evidence="2 3" key="1">
    <citation type="submission" date="2021-03" db="EMBL/GenBank/DDBJ databases">
        <title>novel species isolated from a fishpond in China.</title>
        <authorList>
            <person name="Lu H."/>
            <person name="Cai Z."/>
        </authorList>
    </citation>
    <scope>NUCLEOTIDE SEQUENCE [LARGE SCALE GENOMIC DNA]</scope>
    <source>
        <strain evidence="2 3">H41</strain>
    </source>
</reference>
<gene>
    <name evidence="2" type="ORF">J0A68_17595</name>
</gene>
<evidence type="ECO:0000313" key="2">
    <source>
        <dbReference type="EMBL" id="MBN7812773.1"/>
    </source>
</evidence>
<feature type="chain" id="PRO_5045486124" description="DUF4488 domain-containing protein" evidence="1">
    <location>
        <begin position="24"/>
        <end position="126"/>
    </location>
</feature>
<name>A0ABS3C6P4_9BACT</name>
<evidence type="ECO:0008006" key="4">
    <source>
        <dbReference type="Google" id="ProtNLM"/>
    </source>
</evidence>